<gene>
    <name evidence="2" type="ORF">GTP81_01195</name>
</gene>
<keyword evidence="3" id="KW-1185">Reference proteome</keyword>
<dbReference type="AlphaFoldDB" id="A0A845H8M9"/>
<feature type="chain" id="PRO_5033025694" evidence="1">
    <location>
        <begin position="30"/>
        <end position="160"/>
    </location>
</feature>
<feature type="signal peptide" evidence="1">
    <location>
        <begin position="1"/>
        <end position="29"/>
    </location>
</feature>
<comment type="caution">
    <text evidence="2">The sequence shown here is derived from an EMBL/GenBank/DDBJ whole genome shotgun (WGS) entry which is preliminary data.</text>
</comment>
<keyword evidence="1" id="KW-0732">Signal</keyword>
<accession>A0A845H8M9</accession>
<evidence type="ECO:0000313" key="2">
    <source>
        <dbReference type="EMBL" id="MYN15362.1"/>
    </source>
</evidence>
<reference evidence="2 3" key="1">
    <citation type="submission" date="2019-12" db="EMBL/GenBank/DDBJ databases">
        <title>Novel species isolated from a subtropical stream in China.</title>
        <authorList>
            <person name="Lu H."/>
        </authorList>
    </citation>
    <scope>NUCLEOTIDE SEQUENCE [LARGE SCALE GENOMIC DNA]</scope>
    <source>
        <strain evidence="2 3">FT107W</strain>
    </source>
</reference>
<protein>
    <submittedName>
        <fullName evidence="2">Uncharacterized protein</fullName>
    </submittedName>
</protein>
<dbReference type="EMBL" id="WWCV01000001">
    <property type="protein sequence ID" value="MYN15362.1"/>
    <property type="molecule type" value="Genomic_DNA"/>
</dbReference>
<dbReference type="RefSeq" id="WP_161088208.1">
    <property type="nucleotide sequence ID" value="NZ_WWCV01000001.1"/>
</dbReference>
<proteinExistence type="predicted"/>
<dbReference type="Proteomes" id="UP000484875">
    <property type="component" value="Unassembled WGS sequence"/>
</dbReference>
<evidence type="ECO:0000256" key="1">
    <source>
        <dbReference type="SAM" id="SignalP"/>
    </source>
</evidence>
<name>A0A845H8M9_9BURK</name>
<evidence type="ECO:0000313" key="3">
    <source>
        <dbReference type="Proteomes" id="UP000484875"/>
    </source>
</evidence>
<sequence length="160" mass="16573">MYKLTQHLKRTGLAVSLLLALTSAGHALANEAVAKQLPQGWTPLAPDAGLTLSGKFQQQANTDTAIVVQNGQGGAYGLAVVPGAAADGAASIVKTFKDIKANPPRLSLVQPGSYQPVCHSGESCAPLSIANESIGLCFGEASCEIIYYANGAYHEVYVTD</sequence>
<organism evidence="2 3">
    <name type="scientific">Duganella vulcania</name>
    <dbReference type="NCBI Taxonomy" id="2692166"/>
    <lineage>
        <taxon>Bacteria</taxon>
        <taxon>Pseudomonadati</taxon>
        <taxon>Pseudomonadota</taxon>
        <taxon>Betaproteobacteria</taxon>
        <taxon>Burkholderiales</taxon>
        <taxon>Oxalobacteraceae</taxon>
        <taxon>Telluria group</taxon>
        <taxon>Duganella</taxon>
    </lineage>
</organism>